<dbReference type="EC" id="3.5.1.28" evidence="2"/>
<dbReference type="PANTHER" id="PTHR30417:SF1">
    <property type="entry name" value="N-ACETYLMURAMOYL-L-ALANINE AMIDASE AMID"/>
    <property type="match status" value="1"/>
</dbReference>
<dbReference type="SMART" id="SM00644">
    <property type="entry name" value="Ami_2"/>
    <property type="match status" value="1"/>
</dbReference>
<evidence type="ECO:0000259" key="6">
    <source>
        <dbReference type="SMART" id="SM00644"/>
    </source>
</evidence>
<evidence type="ECO:0000256" key="2">
    <source>
        <dbReference type="ARBA" id="ARBA00011901"/>
    </source>
</evidence>
<protein>
    <recommendedName>
        <fullName evidence="2">N-acetylmuramoyl-L-alanine amidase</fullName>
        <ecNumber evidence="2">3.5.1.28</ecNumber>
    </recommendedName>
</protein>
<dbReference type="Proteomes" id="UP000190056">
    <property type="component" value="Unassembled WGS sequence"/>
</dbReference>
<feature type="domain" description="N-acetylmuramoyl-L-alanine amidase" evidence="6">
    <location>
        <begin position="333"/>
        <end position="489"/>
    </location>
</feature>
<comment type="caution">
    <text evidence="7">The sequence shown here is derived from an EMBL/GenBank/DDBJ whole genome shotgun (WGS) entry which is preliminary data.</text>
</comment>
<dbReference type="InterPro" id="IPR002502">
    <property type="entry name" value="Amidase_domain"/>
</dbReference>
<keyword evidence="4" id="KW-0961">Cell wall biogenesis/degradation</keyword>
<dbReference type="EMBL" id="MTPU01000039">
    <property type="protein sequence ID" value="OPH09583.1"/>
    <property type="molecule type" value="Genomic_DNA"/>
</dbReference>
<dbReference type="InterPro" id="IPR036505">
    <property type="entry name" value="Amidase/PGRP_sf"/>
</dbReference>
<dbReference type="Pfam" id="PF01510">
    <property type="entry name" value="Amidase_2"/>
    <property type="match status" value="1"/>
</dbReference>
<keyword evidence="5" id="KW-0732">Signal</keyword>
<dbReference type="PANTHER" id="PTHR30417">
    <property type="entry name" value="N-ACETYLMURAMOYL-L-ALANINE AMIDASE AMID"/>
    <property type="match status" value="1"/>
</dbReference>
<name>A0A9Q5W9C4_9CYAN</name>
<reference evidence="7 8" key="1">
    <citation type="submission" date="2017-01" db="EMBL/GenBank/DDBJ databases">
        <authorList>
            <person name="Abreu V.A."/>
            <person name="Popin R.V."/>
            <person name="Rigonato J."/>
            <person name="Andreote A.P."/>
            <person name="Schaker P.C."/>
            <person name="Hoff-Risseti C."/>
            <person name="Alvarenga D.O."/>
            <person name="Varani A.M."/>
            <person name="Fiore M.F."/>
        </authorList>
    </citation>
    <scope>NUCLEOTIDE SEQUENCE [LARGE SCALE GENOMIC DNA]</scope>
    <source>
        <strain evidence="7 8">CENA302</strain>
    </source>
</reference>
<dbReference type="GO" id="GO:0008745">
    <property type="term" value="F:N-acetylmuramoyl-L-alanine amidase activity"/>
    <property type="evidence" value="ECO:0007669"/>
    <property type="project" value="UniProtKB-EC"/>
</dbReference>
<organism evidence="7 8">
    <name type="scientific">Cylindrospermopsis raciborskii CENA302</name>
    <dbReference type="NCBI Taxonomy" id="1170768"/>
    <lineage>
        <taxon>Bacteria</taxon>
        <taxon>Bacillati</taxon>
        <taxon>Cyanobacteriota</taxon>
        <taxon>Cyanophyceae</taxon>
        <taxon>Nostocales</taxon>
        <taxon>Aphanizomenonaceae</taxon>
        <taxon>Cylindrospermopsis</taxon>
    </lineage>
</organism>
<evidence type="ECO:0000256" key="5">
    <source>
        <dbReference type="SAM" id="SignalP"/>
    </source>
</evidence>
<dbReference type="InterPro" id="IPR051206">
    <property type="entry name" value="NAMLAA_amidase_2"/>
</dbReference>
<gene>
    <name evidence="7" type="ORF">CENA302_09710</name>
</gene>
<keyword evidence="3" id="KW-0378">Hydrolase</keyword>
<dbReference type="SUPFAM" id="SSF55846">
    <property type="entry name" value="N-acetylmuramoyl-L-alanine amidase-like"/>
    <property type="match status" value="1"/>
</dbReference>
<evidence type="ECO:0000256" key="1">
    <source>
        <dbReference type="ARBA" id="ARBA00001561"/>
    </source>
</evidence>
<dbReference type="Gene3D" id="3.40.80.10">
    <property type="entry name" value="Peptidoglycan recognition protein-like"/>
    <property type="match status" value="1"/>
</dbReference>
<accession>A0A9Q5W9C4</accession>
<dbReference type="GO" id="GO:0009253">
    <property type="term" value="P:peptidoglycan catabolic process"/>
    <property type="evidence" value="ECO:0007669"/>
    <property type="project" value="InterPro"/>
</dbReference>
<feature type="chain" id="PRO_5040411937" description="N-acetylmuramoyl-L-alanine amidase" evidence="5">
    <location>
        <begin position="32"/>
        <end position="514"/>
    </location>
</feature>
<dbReference type="SUPFAM" id="SSF50494">
    <property type="entry name" value="Trypsin-like serine proteases"/>
    <property type="match status" value="1"/>
</dbReference>
<sequence length="514" mass="57106">MNTIQNTLINKTSIAWTSLLIFTLSSIPTSAQTISEIRDILKKTTVQINTNFNPGGSGVIIKKEGNIYTVLTANHVVCENLGIKKIRCATDSTISVKTHDGREYPIKQRQILQTKEQDPDLAIVTFQSEQNYQFAPRGNSSQVEIQSDIYVAGFPTIFGFKGRDRTFSITNGKVVALIPQDKARNGYGLIYDATTRIGNNGGPVFDIKGKLIGIHGLADADEIETNNTNQSETTNNLRANVSTIRKLINPKTESGGSFQVKTGFNAGIPINILYGVLPQNYFNARSITPPSDSINNRQKKVVRKYITTDKFSKYQPRLAAAQVHPSNYGERFSRDTKGMAVSNQPIIVLHETTYSASSAINYFQNHNVDEDIQASYHAIIARDGTVIYLVPPDKRAFGAGNSVFKNTDGTIETVQTNPKLAPSVDNFAYHVSLETPPDGWGKRNIREHSGYTQEQYNSLAWLIAQSQVPDERITTHRSVDVANGKVDPLSFDFDRFFKKLHSFRKLHSIAQSHS</sequence>
<feature type="signal peptide" evidence="5">
    <location>
        <begin position="1"/>
        <end position="31"/>
    </location>
</feature>
<evidence type="ECO:0000256" key="3">
    <source>
        <dbReference type="ARBA" id="ARBA00022801"/>
    </source>
</evidence>
<dbReference type="GO" id="GO:0009254">
    <property type="term" value="P:peptidoglycan turnover"/>
    <property type="evidence" value="ECO:0007669"/>
    <property type="project" value="TreeGrafter"/>
</dbReference>
<dbReference type="InterPro" id="IPR009003">
    <property type="entry name" value="Peptidase_S1_PA"/>
</dbReference>
<evidence type="ECO:0000313" key="7">
    <source>
        <dbReference type="EMBL" id="OPH09583.1"/>
    </source>
</evidence>
<evidence type="ECO:0000313" key="8">
    <source>
        <dbReference type="Proteomes" id="UP000190056"/>
    </source>
</evidence>
<dbReference type="InterPro" id="IPR043504">
    <property type="entry name" value="Peptidase_S1_PA_chymotrypsin"/>
</dbReference>
<proteinExistence type="predicted"/>
<dbReference type="Gene3D" id="2.40.10.10">
    <property type="entry name" value="Trypsin-like serine proteases"/>
    <property type="match status" value="2"/>
</dbReference>
<dbReference type="AlphaFoldDB" id="A0A9Q5W9C4"/>
<dbReference type="Pfam" id="PF13365">
    <property type="entry name" value="Trypsin_2"/>
    <property type="match status" value="1"/>
</dbReference>
<comment type="catalytic activity">
    <reaction evidence="1">
        <text>Hydrolyzes the link between N-acetylmuramoyl residues and L-amino acid residues in certain cell-wall glycopeptides.</text>
        <dbReference type="EC" id="3.5.1.28"/>
    </reaction>
</comment>
<dbReference type="GO" id="GO:0071555">
    <property type="term" value="P:cell wall organization"/>
    <property type="evidence" value="ECO:0007669"/>
    <property type="project" value="UniProtKB-KW"/>
</dbReference>
<evidence type="ECO:0000256" key="4">
    <source>
        <dbReference type="ARBA" id="ARBA00023316"/>
    </source>
</evidence>
<dbReference type="CDD" id="cd06583">
    <property type="entry name" value="PGRP"/>
    <property type="match status" value="1"/>
</dbReference>